<sequence>MPGRRCVVQDCGNVKNDELGISIHNSPDSGSVRLKWKRFVSIHRKDFNTVGKFAVCSEHFTRDCFTLAFPMKGMKRNLKKGTFPTIWKKSSQTLSKRSRRSLLNEILAGQTTNEDTEEEDNPEEEVISLKGSSAPEESADTMGAPNLNPEESPEVKGVLNTSQGSLLEVNPEKEGCIPETETGEISVDAEMASEVLGTPGDKRALESQGISGTDEVTETMQILEAQGIEKVQDMDEVMQIDESLTIPELEQVSMDTPTGHAGNCTTCKTLRSEVTQLRGKATRLKSKLISNQDQWVETFKIIQEPKQLLMVNAAIQTDPWPVTNETELGLEDESEDEQEMQDDTYEEFECDEDPTWSPEEIEDAYKKLKEDDDSVKTRQNPRLDLQGKNIREEPKGIVFLSKLLLLFQFCHLCFFSKPKLSVSQTGTFLTVESFCRNCSQTKVWKSQPDLLGKFPAGNLLLSFAVLCEPSEKKETIH</sequence>
<dbReference type="Pfam" id="PF05485">
    <property type="entry name" value="THAP"/>
    <property type="match status" value="1"/>
</dbReference>
<protein>
    <recommendedName>
        <fullName evidence="7">THAP-type domain-containing protein</fullName>
    </recommendedName>
</protein>
<organism evidence="8 9">
    <name type="scientific">Porites lobata</name>
    <dbReference type="NCBI Taxonomy" id="104759"/>
    <lineage>
        <taxon>Eukaryota</taxon>
        <taxon>Metazoa</taxon>
        <taxon>Cnidaria</taxon>
        <taxon>Anthozoa</taxon>
        <taxon>Hexacorallia</taxon>
        <taxon>Scleractinia</taxon>
        <taxon>Fungiina</taxon>
        <taxon>Poritidae</taxon>
        <taxon>Porites</taxon>
    </lineage>
</organism>
<evidence type="ECO:0000313" key="9">
    <source>
        <dbReference type="Proteomes" id="UP001159405"/>
    </source>
</evidence>
<evidence type="ECO:0000256" key="5">
    <source>
        <dbReference type="PROSITE-ProRule" id="PRU00309"/>
    </source>
</evidence>
<dbReference type="Proteomes" id="UP001159405">
    <property type="component" value="Unassembled WGS sequence"/>
</dbReference>
<reference evidence="8 9" key="1">
    <citation type="submission" date="2022-05" db="EMBL/GenBank/DDBJ databases">
        <authorList>
            <consortium name="Genoscope - CEA"/>
            <person name="William W."/>
        </authorList>
    </citation>
    <scope>NUCLEOTIDE SEQUENCE [LARGE SCALE GENOMIC DNA]</scope>
</reference>
<evidence type="ECO:0000256" key="4">
    <source>
        <dbReference type="ARBA" id="ARBA00023125"/>
    </source>
</evidence>
<evidence type="ECO:0000313" key="8">
    <source>
        <dbReference type="EMBL" id="CAH3035718.1"/>
    </source>
</evidence>
<accession>A0ABN8MTM2</accession>
<evidence type="ECO:0000256" key="2">
    <source>
        <dbReference type="ARBA" id="ARBA00022771"/>
    </source>
</evidence>
<evidence type="ECO:0000259" key="7">
    <source>
        <dbReference type="PROSITE" id="PS50950"/>
    </source>
</evidence>
<dbReference type="PANTHER" id="PTHR46600:SF11">
    <property type="entry name" value="THAP DOMAIN-CONTAINING PROTEIN 10"/>
    <property type="match status" value="1"/>
</dbReference>
<dbReference type="SMART" id="SM00980">
    <property type="entry name" value="THAP"/>
    <property type="match status" value="1"/>
</dbReference>
<keyword evidence="2 5" id="KW-0863">Zinc-finger</keyword>
<comment type="caution">
    <text evidence="8">The sequence shown here is derived from an EMBL/GenBank/DDBJ whole genome shotgun (WGS) entry which is preliminary data.</text>
</comment>
<evidence type="ECO:0000256" key="6">
    <source>
        <dbReference type="SAM" id="MobiDB-lite"/>
    </source>
</evidence>
<gene>
    <name evidence="8" type="ORF">PLOB_00031129</name>
</gene>
<dbReference type="EMBL" id="CALNXK010000004">
    <property type="protein sequence ID" value="CAH3035718.1"/>
    <property type="molecule type" value="Genomic_DNA"/>
</dbReference>
<proteinExistence type="predicted"/>
<name>A0ABN8MTM2_9CNID</name>
<dbReference type="SUPFAM" id="SSF57716">
    <property type="entry name" value="Glucocorticoid receptor-like (DNA-binding domain)"/>
    <property type="match status" value="1"/>
</dbReference>
<keyword evidence="1" id="KW-0479">Metal-binding</keyword>
<dbReference type="InterPro" id="IPR006612">
    <property type="entry name" value="THAP_Znf"/>
</dbReference>
<keyword evidence="9" id="KW-1185">Reference proteome</keyword>
<dbReference type="PANTHER" id="PTHR46600">
    <property type="entry name" value="THAP DOMAIN-CONTAINING"/>
    <property type="match status" value="1"/>
</dbReference>
<keyword evidence="4 5" id="KW-0238">DNA-binding</keyword>
<feature type="region of interest" description="Disordered" evidence="6">
    <location>
        <begin position="104"/>
        <end position="155"/>
    </location>
</feature>
<feature type="compositionally biased region" description="Acidic residues" evidence="6">
    <location>
        <begin position="114"/>
        <end position="126"/>
    </location>
</feature>
<evidence type="ECO:0000256" key="3">
    <source>
        <dbReference type="ARBA" id="ARBA00022833"/>
    </source>
</evidence>
<dbReference type="InterPro" id="IPR026516">
    <property type="entry name" value="THAP1/10"/>
</dbReference>
<keyword evidence="3" id="KW-0862">Zinc</keyword>
<evidence type="ECO:0000256" key="1">
    <source>
        <dbReference type="ARBA" id="ARBA00022723"/>
    </source>
</evidence>
<feature type="domain" description="THAP-type" evidence="7">
    <location>
        <begin position="1"/>
        <end position="87"/>
    </location>
</feature>
<dbReference type="PROSITE" id="PS50950">
    <property type="entry name" value="ZF_THAP"/>
    <property type="match status" value="1"/>
</dbReference>